<name>A0A9N7VN79_PLEPL</name>
<dbReference type="EMBL" id="CADEAL010004085">
    <property type="protein sequence ID" value="CAB1451300.1"/>
    <property type="molecule type" value="Genomic_DNA"/>
</dbReference>
<evidence type="ECO:0000313" key="2">
    <source>
        <dbReference type="EMBL" id="CAB1451300.1"/>
    </source>
</evidence>
<comment type="caution">
    <text evidence="2">The sequence shown here is derived from an EMBL/GenBank/DDBJ whole genome shotgun (WGS) entry which is preliminary data.</text>
</comment>
<feature type="region of interest" description="Disordered" evidence="1">
    <location>
        <begin position="1"/>
        <end position="27"/>
    </location>
</feature>
<dbReference type="AlphaFoldDB" id="A0A9N7VN79"/>
<accession>A0A9N7VN79</accession>
<keyword evidence="3" id="KW-1185">Reference proteome</keyword>
<protein>
    <submittedName>
        <fullName evidence="2">Uncharacterized protein</fullName>
    </submittedName>
</protein>
<proteinExistence type="predicted"/>
<evidence type="ECO:0000313" key="3">
    <source>
        <dbReference type="Proteomes" id="UP001153269"/>
    </source>
</evidence>
<reference evidence="2" key="1">
    <citation type="submission" date="2020-03" db="EMBL/GenBank/DDBJ databases">
        <authorList>
            <person name="Weist P."/>
        </authorList>
    </citation>
    <scope>NUCLEOTIDE SEQUENCE</scope>
</reference>
<organism evidence="2 3">
    <name type="scientific">Pleuronectes platessa</name>
    <name type="common">European plaice</name>
    <dbReference type="NCBI Taxonomy" id="8262"/>
    <lineage>
        <taxon>Eukaryota</taxon>
        <taxon>Metazoa</taxon>
        <taxon>Chordata</taxon>
        <taxon>Craniata</taxon>
        <taxon>Vertebrata</taxon>
        <taxon>Euteleostomi</taxon>
        <taxon>Actinopterygii</taxon>
        <taxon>Neopterygii</taxon>
        <taxon>Teleostei</taxon>
        <taxon>Neoteleostei</taxon>
        <taxon>Acanthomorphata</taxon>
        <taxon>Carangaria</taxon>
        <taxon>Pleuronectiformes</taxon>
        <taxon>Pleuronectoidei</taxon>
        <taxon>Pleuronectidae</taxon>
        <taxon>Pleuronectes</taxon>
    </lineage>
</organism>
<dbReference type="Proteomes" id="UP001153269">
    <property type="component" value="Unassembled WGS sequence"/>
</dbReference>
<sequence length="127" mass="14046">MGRAVGGSMAATKHHAMQSPLDSTRSPYPHSKCSETVMMMVMIVMIIAVPLRMPELNASLVYTFSVDCDAEEFHHYLELQMVVIGMQRRGNERRRRSMGRTGGAAAARRGTLSCLALSNHSCLHLVK</sequence>
<gene>
    <name evidence="2" type="ORF">PLEPLA_LOCUS38993</name>
</gene>
<evidence type="ECO:0000256" key="1">
    <source>
        <dbReference type="SAM" id="MobiDB-lite"/>
    </source>
</evidence>